<comment type="caution">
    <text evidence="1">The sequence shown here is derived from an EMBL/GenBank/DDBJ whole genome shotgun (WGS) entry which is preliminary data.</text>
</comment>
<evidence type="ECO:0000313" key="1">
    <source>
        <dbReference type="EMBL" id="KAK3702052.1"/>
    </source>
</evidence>
<organism evidence="1 2">
    <name type="scientific">Vermiconidia calcicola</name>
    <dbReference type="NCBI Taxonomy" id="1690605"/>
    <lineage>
        <taxon>Eukaryota</taxon>
        <taxon>Fungi</taxon>
        <taxon>Dikarya</taxon>
        <taxon>Ascomycota</taxon>
        <taxon>Pezizomycotina</taxon>
        <taxon>Dothideomycetes</taxon>
        <taxon>Dothideomycetidae</taxon>
        <taxon>Mycosphaerellales</taxon>
        <taxon>Extremaceae</taxon>
        <taxon>Vermiconidia</taxon>
    </lineage>
</organism>
<accession>A0ACC3MT12</accession>
<keyword evidence="2" id="KW-1185">Reference proteome</keyword>
<gene>
    <name evidence="1" type="ORF">LTR37_015166</name>
</gene>
<proteinExistence type="predicted"/>
<evidence type="ECO:0000313" key="2">
    <source>
        <dbReference type="Proteomes" id="UP001281147"/>
    </source>
</evidence>
<name>A0ACC3MT12_9PEZI</name>
<protein>
    <submittedName>
        <fullName evidence="1">Uncharacterized protein</fullName>
    </submittedName>
</protein>
<reference evidence="1" key="1">
    <citation type="submission" date="2023-07" db="EMBL/GenBank/DDBJ databases">
        <title>Black Yeasts Isolated from many extreme environments.</title>
        <authorList>
            <person name="Coleine C."/>
            <person name="Stajich J.E."/>
            <person name="Selbmann L."/>
        </authorList>
    </citation>
    <scope>NUCLEOTIDE SEQUENCE</scope>
    <source>
        <strain evidence="1">CCFEE 5714</strain>
    </source>
</reference>
<dbReference type="EMBL" id="JAUTXU010000166">
    <property type="protein sequence ID" value="KAK3702052.1"/>
    <property type="molecule type" value="Genomic_DNA"/>
</dbReference>
<dbReference type="Proteomes" id="UP001281147">
    <property type="component" value="Unassembled WGS sequence"/>
</dbReference>
<sequence length="898" mass="101671">MTGRGRGGRIEKALSTARNGTVVDNPDIDEHEAEKLKEITEGEMRAELKHIDKKFTEQGQTFYTETVEEAIPEQINWWPKFALCLVRHMAGDHKRPHVQKISLQINSQHLKDILRKVIQNFPSVSFNTKDITVDKPYRVLFHYLPELKDISGELEEGSEAAEHLKLLLDFIHEEFKDTIKETENLLEEGMINYQHLWTIFRPGTFIYAPVFGQPRAFKLQSYDYSCDPPGLVLATKYVDFDGSDMGTRSNARMIPACSGAQKIGELSAFPIKWHSAKDSIKRQLIARGRLWEKVAGMHFRNYKGIALDYKGRCGPDRYNIEGRVVVDAKTFHRLNANMAFTVDLFKSAEDKRLEQRHIQEYADDHDMGATLDLVPDTSLEIDALTDKQCMLASCMVRGFSFSEKRWLDFFVDRLAPADWNTNCFEQLVLPAAQKDLVKALVSTHVKQRLSFDDIVKGKGKGLILVLHGPPGVGKTLTAETVAEYTKRPLYSVSSGALGTNSSVLDERLSRILDMASTWKAVLLIDEADIFLERRSLHDLERNSLVSIFLRVLEYYEGILFLTSNRVNTFDDAFKSRIHVPLKYNDFTVSSRKQIWKNFLDKVDSNVDIDEQGYESLAQADINGRQIKNIVRTAKSLAQFNDRKLERASLEQVIGIQMYFEHELDLTNGIKAPASTAKDELILFSDGSFIEQAYGGAGVAYKKKDGVWSGKAVPLRRIKNSGDAEAAAILYALMLARELFDDSHHSIITVYSDCQPAIDSIMNEKTRASNAFVRAARSECWRLRTHGRGVKLVWVKGHHICLGNELADMLASIGSKASAYGSAPFVWAYEHLDAQGAVPVPDEVMQSLVASAEHQTSERRERLQEMEQRGEIRAEAKSEPVLESSWDVPEEWKRWVVPA</sequence>